<dbReference type="InterPro" id="IPR021831">
    <property type="entry name" value="ParD-like"/>
</dbReference>
<protein>
    <recommendedName>
        <fullName evidence="3">ParD-like antitoxin of type II toxin-antitoxin system</fullName>
    </recommendedName>
</protein>
<proteinExistence type="predicted"/>
<dbReference type="Proteomes" id="UP001329151">
    <property type="component" value="Chromosome"/>
</dbReference>
<keyword evidence="2" id="KW-1185">Reference proteome</keyword>
<gene>
    <name evidence="1" type="ORF">RGQ30_17480</name>
</gene>
<reference evidence="1 2" key="1">
    <citation type="submission" date="2023-10" db="EMBL/GenBank/DDBJ databases">
        <title>Complete Genome Sequence of Limnobacter thiooxidans CS-K2T, Isolated from freshwater lake sediments in Bavaria, Germany.</title>
        <authorList>
            <person name="Naruki M."/>
            <person name="Watanabe A."/>
            <person name="Warashina T."/>
            <person name="Morita T."/>
            <person name="Arakawa K."/>
        </authorList>
    </citation>
    <scope>NUCLEOTIDE SEQUENCE [LARGE SCALE GENOMIC DNA]</scope>
    <source>
        <strain evidence="1 2">CS-K2</strain>
    </source>
</reference>
<accession>A0AA86MIG9</accession>
<dbReference type="KEGG" id="lto:RGQ30_17480"/>
<organism evidence="1 2">
    <name type="scientific">Limnobacter thiooxidans</name>
    <dbReference type="NCBI Taxonomy" id="131080"/>
    <lineage>
        <taxon>Bacteria</taxon>
        <taxon>Pseudomonadati</taxon>
        <taxon>Pseudomonadota</taxon>
        <taxon>Betaproteobacteria</taxon>
        <taxon>Burkholderiales</taxon>
        <taxon>Burkholderiaceae</taxon>
        <taxon>Limnobacter</taxon>
    </lineage>
</organism>
<evidence type="ECO:0000313" key="1">
    <source>
        <dbReference type="EMBL" id="BET26247.1"/>
    </source>
</evidence>
<evidence type="ECO:0000313" key="2">
    <source>
        <dbReference type="Proteomes" id="UP001329151"/>
    </source>
</evidence>
<name>A0AA86MIG9_9BURK</name>
<evidence type="ECO:0008006" key="3">
    <source>
        <dbReference type="Google" id="ProtNLM"/>
    </source>
</evidence>
<dbReference type="AlphaFoldDB" id="A0AA86MIG9"/>
<sequence>MEFSMAKASSPIRIQSDLMSNATALGKLHHRSAAEQIEYWASIGQKVESLLDPESLLQIKAGLLRLKLEQVNAPPLSADLVFGNLDMKRSTGELQAEVSQNKVRYQASSSHPGLLEQIDAKGKIRIGQFDNGVFKPIKPA</sequence>
<dbReference type="EMBL" id="AP028947">
    <property type="protein sequence ID" value="BET26247.1"/>
    <property type="molecule type" value="Genomic_DNA"/>
</dbReference>
<dbReference type="Pfam" id="PF11903">
    <property type="entry name" value="ParD_like"/>
    <property type="match status" value="1"/>
</dbReference>